<feature type="region of interest" description="Disordered" evidence="2">
    <location>
        <begin position="2330"/>
        <end position="2389"/>
    </location>
</feature>
<evidence type="ECO:0000256" key="2">
    <source>
        <dbReference type="SAM" id="MobiDB-lite"/>
    </source>
</evidence>
<dbReference type="GO" id="GO:0016020">
    <property type="term" value="C:membrane"/>
    <property type="evidence" value="ECO:0007669"/>
    <property type="project" value="TreeGrafter"/>
</dbReference>
<dbReference type="EMBL" id="SOYY01000005">
    <property type="protein sequence ID" value="KAA0721100.1"/>
    <property type="molecule type" value="Genomic_DNA"/>
</dbReference>
<feature type="region of interest" description="Disordered" evidence="2">
    <location>
        <begin position="1446"/>
        <end position="1466"/>
    </location>
</feature>
<feature type="coiled-coil region" evidence="1">
    <location>
        <begin position="912"/>
        <end position="939"/>
    </location>
</feature>
<feature type="coiled-coil region" evidence="1">
    <location>
        <begin position="717"/>
        <end position="783"/>
    </location>
</feature>
<evidence type="ECO:0000256" key="1">
    <source>
        <dbReference type="SAM" id="Coils"/>
    </source>
</evidence>
<feature type="coiled-coil region" evidence="1">
    <location>
        <begin position="1167"/>
        <end position="1285"/>
    </location>
</feature>
<dbReference type="PANTHER" id="PTHR18887">
    <property type="entry name" value="GOLGI-ASSOCIATED PROTEIN GCP360-RELATED"/>
    <property type="match status" value="1"/>
</dbReference>
<feature type="region of interest" description="Disordered" evidence="2">
    <location>
        <begin position="333"/>
        <end position="352"/>
    </location>
</feature>
<dbReference type="GO" id="GO:0005793">
    <property type="term" value="C:endoplasmic reticulum-Golgi intermediate compartment"/>
    <property type="evidence" value="ECO:0007669"/>
    <property type="project" value="TreeGrafter"/>
</dbReference>
<proteinExistence type="predicted"/>
<evidence type="ECO:0000313" key="3">
    <source>
        <dbReference type="EMBL" id="KAA0721100.1"/>
    </source>
</evidence>
<keyword evidence="1" id="KW-0175">Coiled coil</keyword>
<accession>A0A5A9PGE4</accession>
<feature type="compositionally biased region" description="Polar residues" evidence="2">
    <location>
        <begin position="1065"/>
        <end position="1078"/>
    </location>
</feature>
<feature type="compositionally biased region" description="Basic and acidic residues" evidence="2">
    <location>
        <begin position="1671"/>
        <end position="1681"/>
    </location>
</feature>
<feature type="compositionally biased region" description="Basic and acidic residues" evidence="2">
    <location>
        <begin position="333"/>
        <end position="348"/>
    </location>
</feature>
<sequence>MFSRLTQGVSSVLQELSGEEGSEGDAQDGLVPQPQPDTEASLEGPGPPEEVLERLAQTEQLVIQLKELNREKDILLANTERQLKEEKEQAEVKFTKLKLQAKAKMTALNKQISQLKGQEALNSSQNSESSFTMPPAVEEELQQLREKLTQAETSNRTLQQQLWEAELRVREEGQAEQVRVLQTVVKEKDVRFQEQILKHEQEILSLTQTSNDSDLQQALRASQQRVEVLEESLRSRSEVLEMLQQELNSADQQKQILTVQFRQMEMELSEAHRLREEERQQWSMRAEELQALRARLETLYSEKEQTINDLNSELLKKTTELDEMCAKLKDEAYEKEERQERSGEKESSFETELANMRTSFEAQLEKSENQREQAINALNSELLYKTTELDETRAKLAAEEREKNKELDILRERETELTNMQANLEAKLETSGKEREQIINELNAEIMKKTIELDDMREKLAAEEREKLEILKDMRQSFETELANMRANLEARLESSENEREQIINDLNSELLGKNTTLDEMRAKLAAEEGEKNEGLERLRERETELAKMQANLAARLQDTESESEQTINDLNSELLKKTAELDEMRAKLAAEEKEKNEGLERFREREIAFQTEIANMHANLEDRLETSESEKEQTINTLNSELLRKNAELDETRAKLAAEEREKSEGLERLRERETELANMKANLDARVQATEELANMQAHLVASLETSQSERKQIIDDLNAQLLKKTTELDDLRDKVAAEEREKQEKQISFETELANLQACLEAAEKQKEEMTKKLEMEVTSHIEEVRYLHENLDEVEREREGRSNSEQTHLAQVQNELESVRMRLDTSMEEQKAGQQVKDTLEELWRGLQSLTTVRETEAEMPIPNDPAQFLEVLPLLKAQLGDLTASQQESQACVSDITLTLQSFQGQLDKSTAEREEGVARIQELEQQLHTLQVAGESSGDRVSLSVMDLDRAHQDGSGDGHSSRNALQTDQILFLEEQLADRERELSALREKLTKDKALNFPEFGSVDSAPTGDITGLHDSSATLSEVSETTLVAVDTSVLSESTSDLIAPQPESPGESKGTSSDEMVTSSDSEVAHSSWTLLEAVNQEWPPLVQDMSSFGISTQFWDEACDEHVTSTSCVVDIESQSVVINETVQVCISQQEGSVQNSNLSTSQAFAQLLAEEIQKRYSELLGELQQLRDSALQSQEKVQQLEEQLQSFKVPKDEAESKANICETELLEAKALIQQEQVQTLTLTEQFQNWQDDVLSKDKQMQELRADLEEAHRRLAEQEGQSRMLTAQLEDRDFNSSELEKNLLGMEDRLLLISQETDRTKAALLERTGELEALQKCLSQKDQEMMELNDSMTAKLLQAGEEKFTISSEVKKLKEQIYELETARDDQQKTKEEQTAENEKLVALQKENEELASQMAVIKKDGEQNKRKLQAALIQRKDLMKKVAEFEKEAKSREEKERDDNEATTHQFKDEIKEKDLEIQRLEGLLQETRDVLNVKEETLISLQEKINNQEQTLTESHAEIQRLTEQYVNMNEKQMLHAEEDKNRLLLQISSMESDIERLHKKLQESTDAHENAVVKVQEKHFEQIKEQKEGYSDLLKRFQDEEAEKAELLSRIKELEGLIESNNAADNVSSVNMVENVGSTSHHLEKPETNDWAQDDWVDFASAETETQQQHKPAERSRQPLLKDHEGIVNALQDEIKIELAARAELELRLQESQSLADSKVEELREELNALREKERQIDGLTEVIEGLREKCQRAEIHAETLKAEVDQAWEAAKRSISDAESPIKALQSEVEEFKHFLKNKNDEIVDLSQQLSEQNSLLLKMQETVTEKDQQIASLQEVIKTEQDRVQKLEEEMPQREVEEKGNSAKLQQVQRKLQAALVSRKEALKKIQALKEEQATAEKVRLELQQKLESVEVELNKSKEEREKLIEEVDRTLLENQSLSASCESLKLVMEGVLNEKDACKRHAESAKEEAQEVCRQLEEKIQSMKEEYETLLKSYENVSDEAERVRRVLEAARQERQELAAKARAHEAGRQEADRLAEEAMKEVDVVKEKMRKFAKVKHQKIMDLEEENEKLRDQKEKKGTRGAEPDLKTVLEKLKEELESLKANYNIAIDEKNSFEQQAEELRQRLSEKMDKNVSETLGTIETIQEVKVVAHQRGPDLIETQEYLGSSSSAETNLQMQPEESIVDNEHKVMEGQTKSDMTADTERLRELESSLKTAESRVSELDAALQDQIELRNNQESMLNEELAALKKQLQESLERGDIQNEEHSKKENQLHELRTMLEAERDDLEERLMNQLAQLNGSIAGYQQEAADSRERLAEMQRELENLKREQAEMEAEVASERDRAARMEEDMRQAQRERAEAESEAGRQRELEQKLKSAQRFKEGSQNRTRQLEELLREKQLEVRQLQNDYIMYQERISELAKEVKSLLLGRDEVRAELDSARLEIAKIMQERASIESELSVCKGKLDVALEETKQALADKVAAEKMVQSREVELKADAERTLDEVRYRLGAELKQIELRLEKAYRERERQEKASLEARSIAEAADKHSQERQTRLDEALARLAAFSRSMCSLQDDRDRVLDEAKQWENRFHSELREKEADVREAENRAKELAEQLLVETTQKEELQSLSERMQKNEENLQLQLSEMEKKKGESLAALEKEKNELQQKLTQIEANLAQTCSELTSLEAEAEGLRKRAKAQEEAVDRLQSEVNEARTAIKERETEETRLCLRLEQLETDLSSSKNLTNSLHASLEEKEKREMELLGEKEQAVTQAVEEARKDADGRAELAEKELETRKEELRGLEERLRKAVEDAFQSKAQLDSFTKAMGSLQDDRDRVLSQYKQLEERHLRVMMEKDNLIQEAAGENNGLKEEIRALLSQRDDLNAENAKLSAQLHGYRDDLNQVLAMKDSQHKQILAAQVERISVLERQIEDLEIHIQALEKDGEQGRVLPVEREILSQASEGRGKHDAPGAEIEKLRELLQASRNRITSLEETLELEREAQATRNKELKELKWESGIMRTESETAEERVAELARDLLMMEQQLLGEREAAAQLRSQNQSFGQAMASLQDARDQAVSEAKDLRLQLNEINQTGHSPSPTVDSKGEVWSLKNALSALQNDRERMLEQLRLQRAELDRLGSGELSRISQVLEEEKRIAGEREKLLLELRDRDAQMERDKQELEMLRLERMDWQGQGELLKQQTITALSDRDQQLRQLTAMLEEARASKQRHEYTQRQGSLAVDAAPGGPLEHNEGYKAECIELQKRLDEEIEQRLSVEEQLIVAQDHLKRFAY</sequence>
<evidence type="ECO:0000313" key="4">
    <source>
        <dbReference type="Proteomes" id="UP000324632"/>
    </source>
</evidence>
<organism evidence="3 4">
    <name type="scientific">Triplophysa tibetana</name>
    <dbReference type="NCBI Taxonomy" id="1572043"/>
    <lineage>
        <taxon>Eukaryota</taxon>
        <taxon>Metazoa</taxon>
        <taxon>Chordata</taxon>
        <taxon>Craniata</taxon>
        <taxon>Vertebrata</taxon>
        <taxon>Euteleostomi</taxon>
        <taxon>Actinopterygii</taxon>
        <taxon>Neopterygii</taxon>
        <taxon>Teleostei</taxon>
        <taxon>Ostariophysi</taxon>
        <taxon>Cypriniformes</taxon>
        <taxon>Nemacheilidae</taxon>
        <taxon>Triplophysa</taxon>
    </lineage>
</organism>
<feature type="coiled-coil region" evidence="1">
    <location>
        <begin position="1688"/>
        <end position="2135"/>
    </location>
</feature>
<feature type="region of interest" description="Disordered" evidence="2">
    <location>
        <begin position="3227"/>
        <end position="3252"/>
    </location>
</feature>
<reference evidence="3 4" key="1">
    <citation type="journal article" date="2019" name="Mol. Ecol. Resour.">
        <title>Chromosome-level genome assembly of Triplophysa tibetana, a fish adapted to the harsh high-altitude environment of the Tibetan Plateau.</title>
        <authorList>
            <person name="Yang X."/>
            <person name="Liu H."/>
            <person name="Ma Z."/>
            <person name="Zou Y."/>
            <person name="Zou M."/>
            <person name="Mao Y."/>
            <person name="Li X."/>
            <person name="Wang H."/>
            <person name="Chen T."/>
            <person name="Wang W."/>
            <person name="Yang R."/>
        </authorList>
    </citation>
    <scope>NUCLEOTIDE SEQUENCE [LARGE SCALE GENOMIC DNA]</scope>
    <source>
        <strain evidence="3">TTIB1903HZAU</strain>
        <tissue evidence="3">Muscle</tissue>
    </source>
</reference>
<feature type="coiled-coil region" evidence="1">
    <location>
        <begin position="2755"/>
        <end position="2946"/>
    </location>
</feature>
<dbReference type="GO" id="GO:0005801">
    <property type="term" value="C:cis-Golgi network"/>
    <property type="evidence" value="ECO:0007669"/>
    <property type="project" value="TreeGrafter"/>
</dbReference>
<protein>
    <submittedName>
        <fullName evidence="3">Golgin subfamily B member 1 372 kDa</fullName>
    </submittedName>
</protein>
<feature type="coiled-coil region" evidence="1">
    <location>
        <begin position="2977"/>
        <end position="3136"/>
    </location>
</feature>
<name>A0A5A9PGE4_9TELE</name>
<feature type="region of interest" description="Disordered" evidence="2">
    <location>
        <begin position="1662"/>
        <end position="1681"/>
    </location>
</feature>
<keyword evidence="4" id="KW-1185">Reference proteome</keyword>
<feature type="coiled-coil region" evidence="1">
    <location>
        <begin position="226"/>
        <end position="320"/>
    </location>
</feature>
<feature type="region of interest" description="Disordered" evidence="2">
    <location>
        <begin position="1049"/>
        <end position="1078"/>
    </location>
</feature>
<feature type="coiled-coil region" evidence="1">
    <location>
        <begin position="357"/>
        <end position="688"/>
    </location>
</feature>
<dbReference type="InterPro" id="IPR026202">
    <property type="entry name" value="GOLGB1"/>
</dbReference>
<dbReference type="Proteomes" id="UP000324632">
    <property type="component" value="Chromosome 5"/>
</dbReference>
<feature type="region of interest" description="Disordered" evidence="2">
    <location>
        <begin position="1"/>
        <end position="50"/>
    </location>
</feature>
<comment type="caution">
    <text evidence="3">The sequence shown here is derived from an EMBL/GenBank/DDBJ whole genome shotgun (WGS) entry which is preliminary data.</text>
</comment>
<gene>
    <name evidence="3" type="ORF">E1301_Tti001890</name>
</gene>
<feature type="compositionally biased region" description="Basic and acidic residues" evidence="2">
    <location>
        <begin position="2341"/>
        <end position="2389"/>
    </location>
</feature>
<dbReference type="PANTHER" id="PTHR18887:SF2">
    <property type="entry name" value="GOLGIN SUBFAMILY B MEMBER 1"/>
    <property type="match status" value="1"/>
</dbReference>
<feature type="compositionally biased region" description="Acidic residues" evidence="2">
    <location>
        <begin position="17"/>
        <end position="26"/>
    </location>
</feature>
<feature type="coiled-coil region" evidence="1">
    <location>
        <begin position="58"/>
        <end position="168"/>
    </location>
</feature>
<feature type="coiled-coil region" evidence="1">
    <location>
        <begin position="2590"/>
        <end position="2726"/>
    </location>
</feature>